<evidence type="ECO:0000313" key="1">
    <source>
        <dbReference type="EMBL" id="KAK3392131.1"/>
    </source>
</evidence>
<accession>A0AAE0P2H7</accession>
<gene>
    <name evidence="1" type="ORF">B0T20DRAFT_74973</name>
</gene>
<comment type="caution">
    <text evidence="1">The sequence shown here is derived from an EMBL/GenBank/DDBJ whole genome shotgun (WGS) entry which is preliminary data.</text>
</comment>
<evidence type="ECO:0000313" key="2">
    <source>
        <dbReference type="Proteomes" id="UP001281003"/>
    </source>
</evidence>
<reference evidence="1" key="2">
    <citation type="submission" date="2023-07" db="EMBL/GenBank/DDBJ databases">
        <authorList>
            <consortium name="Lawrence Berkeley National Laboratory"/>
            <person name="Haridas S."/>
            <person name="Hensen N."/>
            <person name="Bonometti L."/>
            <person name="Westerberg I."/>
            <person name="Brannstrom I.O."/>
            <person name="Guillou S."/>
            <person name="Cros-Aarteil S."/>
            <person name="Calhoun S."/>
            <person name="Kuo A."/>
            <person name="Mondo S."/>
            <person name="Pangilinan J."/>
            <person name="Riley R."/>
            <person name="LaButti K."/>
            <person name="Andreopoulos B."/>
            <person name="Lipzen A."/>
            <person name="Chen C."/>
            <person name="Yanf M."/>
            <person name="Daum C."/>
            <person name="Ng V."/>
            <person name="Clum A."/>
            <person name="Steindorff A."/>
            <person name="Ohm R."/>
            <person name="Martin F."/>
            <person name="Silar P."/>
            <person name="Natvig D."/>
            <person name="Lalanne C."/>
            <person name="Gautier V."/>
            <person name="Ament-velasquez S.L."/>
            <person name="Kruys A."/>
            <person name="Hutchinson M.I."/>
            <person name="Powell A.J."/>
            <person name="Barry K."/>
            <person name="Miller A.N."/>
            <person name="Grigoriev I.V."/>
            <person name="Debuchy R."/>
            <person name="Gladieux P."/>
            <person name="Thoren M.H."/>
            <person name="Johannesson H."/>
        </authorList>
    </citation>
    <scope>NUCLEOTIDE SEQUENCE</scope>
    <source>
        <strain evidence="1">FGSC 1904</strain>
    </source>
</reference>
<protein>
    <submittedName>
        <fullName evidence="1">Uncharacterized protein</fullName>
    </submittedName>
</protein>
<reference evidence="1" key="1">
    <citation type="journal article" date="2023" name="Mol. Phylogenet. Evol.">
        <title>Genome-scale phylogeny and comparative genomics of the fungal order Sordariales.</title>
        <authorList>
            <person name="Hensen N."/>
            <person name="Bonometti L."/>
            <person name="Westerberg I."/>
            <person name="Brannstrom I.O."/>
            <person name="Guillou S."/>
            <person name="Cros-Aarteil S."/>
            <person name="Calhoun S."/>
            <person name="Haridas S."/>
            <person name="Kuo A."/>
            <person name="Mondo S."/>
            <person name="Pangilinan J."/>
            <person name="Riley R."/>
            <person name="LaButti K."/>
            <person name="Andreopoulos B."/>
            <person name="Lipzen A."/>
            <person name="Chen C."/>
            <person name="Yan M."/>
            <person name="Daum C."/>
            <person name="Ng V."/>
            <person name="Clum A."/>
            <person name="Steindorff A."/>
            <person name="Ohm R.A."/>
            <person name="Martin F."/>
            <person name="Silar P."/>
            <person name="Natvig D.O."/>
            <person name="Lalanne C."/>
            <person name="Gautier V."/>
            <person name="Ament-Velasquez S.L."/>
            <person name="Kruys A."/>
            <person name="Hutchinson M.I."/>
            <person name="Powell A.J."/>
            <person name="Barry K."/>
            <person name="Miller A.N."/>
            <person name="Grigoriev I.V."/>
            <person name="Debuchy R."/>
            <person name="Gladieux P."/>
            <person name="Hiltunen Thoren M."/>
            <person name="Johannesson H."/>
        </authorList>
    </citation>
    <scope>NUCLEOTIDE SEQUENCE</scope>
    <source>
        <strain evidence="1">FGSC 1904</strain>
    </source>
</reference>
<name>A0AAE0P2H7_SORBR</name>
<dbReference type="EMBL" id="JAUTDP010000012">
    <property type="protein sequence ID" value="KAK3392131.1"/>
    <property type="molecule type" value="Genomic_DNA"/>
</dbReference>
<sequence>MEESPPRTFSTEVKRARDRNELKGIIWWNQQQSISNKPYDPRWPASSCRFICYPQKTLRLYSKLGKGPTVAVLFEMPSTEAALKGLRCGLQLFCSPMTANSPHWTSRSPVIPGCIIRLRLNEDAEVPEGKTVMMAIWSSSLLGRFDLVHNLEANVGLHHHFKVGFGQDQQNWDFSSSGKTFKIVGDTSNQVRKEGSDMGVWKFPLHRPIPHRQDQLAVYIPSCILNLFYTFKPFLF</sequence>
<keyword evidence="2" id="KW-1185">Reference proteome</keyword>
<organism evidence="1 2">
    <name type="scientific">Sordaria brevicollis</name>
    <dbReference type="NCBI Taxonomy" id="83679"/>
    <lineage>
        <taxon>Eukaryota</taxon>
        <taxon>Fungi</taxon>
        <taxon>Dikarya</taxon>
        <taxon>Ascomycota</taxon>
        <taxon>Pezizomycotina</taxon>
        <taxon>Sordariomycetes</taxon>
        <taxon>Sordariomycetidae</taxon>
        <taxon>Sordariales</taxon>
        <taxon>Sordariaceae</taxon>
        <taxon>Sordaria</taxon>
    </lineage>
</organism>
<dbReference type="AlphaFoldDB" id="A0AAE0P2H7"/>
<proteinExistence type="predicted"/>
<dbReference type="Proteomes" id="UP001281003">
    <property type="component" value="Unassembled WGS sequence"/>
</dbReference>